<reference evidence="1" key="1">
    <citation type="submission" date="2023-06" db="EMBL/GenBank/DDBJ databases">
        <authorList>
            <person name="Kurt Z."/>
        </authorList>
    </citation>
    <scope>NUCLEOTIDE SEQUENCE</scope>
</reference>
<accession>A0AA86RJQ5</accession>
<dbReference type="Proteomes" id="UP001642409">
    <property type="component" value="Unassembled WGS sequence"/>
</dbReference>
<gene>
    <name evidence="2" type="ORF">HINF_LOCUS17533</name>
    <name evidence="1" type="ORF">HINF_LOCUS55615</name>
</gene>
<comment type="caution">
    <text evidence="1">The sequence shown here is derived from an EMBL/GenBank/DDBJ whole genome shotgun (WGS) entry which is preliminary data.</text>
</comment>
<dbReference type="AlphaFoldDB" id="A0AA86RJQ5"/>
<organism evidence="1">
    <name type="scientific">Hexamita inflata</name>
    <dbReference type="NCBI Taxonomy" id="28002"/>
    <lineage>
        <taxon>Eukaryota</taxon>
        <taxon>Metamonada</taxon>
        <taxon>Diplomonadida</taxon>
        <taxon>Hexamitidae</taxon>
        <taxon>Hexamitinae</taxon>
        <taxon>Hexamita</taxon>
    </lineage>
</organism>
<name>A0AA86RJQ5_9EUKA</name>
<sequence>MIIFQARNYVQQSPIQYTRSAFCYQNLIEIFELLRLFDWKDWYEHKKSEIIYMQYYSLNSWLLQQIYFCDLRCLLERQIEMFEIWSIIDCRSELHLQQCFVSSCQSNTIYIVGFENYTFNGLPTNKYDLI</sequence>
<dbReference type="EMBL" id="CATOUU010001031">
    <property type="protein sequence ID" value="CAI9967970.1"/>
    <property type="molecule type" value="Genomic_DNA"/>
</dbReference>
<proteinExistence type="predicted"/>
<evidence type="ECO:0000313" key="1">
    <source>
        <dbReference type="EMBL" id="CAI9967970.1"/>
    </source>
</evidence>
<keyword evidence="3" id="KW-1185">Reference proteome</keyword>
<reference evidence="2 3" key="2">
    <citation type="submission" date="2024-07" db="EMBL/GenBank/DDBJ databases">
        <authorList>
            <person name="Akdeniz Z."/>
        </authorList>
    </citation>
    <scope>NUCLEOTIDE SEQUENCE [LARGE SCALE GENOMIC DNA]</scope>
</reference>
<evidence type="ECO:0000313" key="2">
    <source>
        <dbReference type="EMBL" id="CAL6001639.1"/>
    </source>
</evidence>
<dbReference type="EMBL" id="CAXDID020000044">
    <property type="protein sequence ID" value="CAL6001639.1"/>
    <property type="molecule type" value="Genomic_DNA"/>
</dbReference>
<evidence type="ECO:0000313" key="3">
    <source>
        <dbReference type="Proteomes" id="UP001642409"/>
    </source>
</evidence>
<protein>
    <submittedName>
        <fullName evidence="2">Hypothetical_protein</fullName>
    </submittedName>
</protein>